<feature type="domain" description="DinB-like" evidence="1">
    <location>
        <begin position="9"/>
        <end position="129"/>
    </location>
</feature>
<accession>A0A4R2RCD1</accession>
<dbReference type="SUPFAM" id="SSF109854">
    <property type="entry name" value="DinB/YfiT-like putative metalloenzymes"/>
    <property type="match status" value="1"/>
</dbReference>
<protein>
    <submittedName>
        <fullName evidence="2">DinB family protein</fullName>
    </submittedName>
</protein>
<evidence type="ECO:0000313" key="2">
    <source>
        <dbReference type="EMBL" id="TCP57085.1"/>
    </source>
</evidence>
<dbReference type="Proteomes" id="UP000294911">
    <property type="component" value="Unassembled WGS sequence"/>
</dbReference>
<dbReference type="RefSeq" id="WP_132875606.1">
    <property type="nucleotide sequence ID" value="NZ_SLXQ01000001.1"/>
</dbReference>
<keyword evidence="3" id="KW-1185">Reference proteome</keyword>
<comment type="caution">
    <text evidence="2">The sequence shown here is derived from an EMBL/GenBank/DDBJ whole genome shotgun (WGS) entry which is preliminary data.</text>
</comment>
<gene>
    <name evidence="2" type="ORF">EV191_1011037</name>
</gene>
<sequence length="197" mass="21158">MTVTAEDLDAAVSHTVATLRQATDRDWLASPGIGEWSSWYTVAHAADCLVGYAAQLAAQPRERYVRFLATADDEATPADLLEFLVAGGGMLGAVVRTAPPSARGYHPSGMSDPAGFAAMGCVETLVHGEDVARNLGLVLDPPRATCERVLARMFPVAAEELADTDPWTALLWATDRVQLAGRPAQTGWRWRGRPLDE</sequence>
<organism evidence="2 3">
    <name type="scientific">Tamaricihabitans halophyticus</name>
    <dbReference type="NCBI Taxonomy" id="1262583"/>
    <lineage>
        <taxon>Bacteria</taxon>
        <taxon>Bacillati</taxon>
        <taxon>Actinomycetota</taxon>
        <taxon>Actinomycetes</taxon>
        <taxon>Pseudonocardiales</taxon>
        <taxon>Pseudonocardiaceae</taxon>
        <taxon>Tamaricihabitans</taxon>
    </lineage>
</organism>
<evidence type="ECO:0000313" key="3">
    <source>
        <dbReference type="Proteomes" id="UP000294911"/>
    </source>
</evidence>
<dbReference type="OrthoDB" id="4453346at2"/>
<dbReference type="AlphaFoldDB" id="A0A4R2RCD1"/>
<dbReference type="Pfam" id="PF12867">
    <property type="entry name" value="DinB_2"/>
    <property type="match status" value="1"/>
</dbReference>
<name>A0A4R2RCD1_9PSEU</name>
<dbReference type="InterPro" id="IPR034660">
    <property type="entry name" value="DinB/YfiT-like"/>
</dbReference>
<dbReference type="EMBL" id="SLXQ01000001">
    <property type="protein sequence ID" value="TCP57085.1"/>
    <property type="molecule type" value="Genomic_DNA"/>
</dbReference>
<dbReference type="InterPro" id="IPR024775">
    <property type="entry name" value="DinB-like"/>
</dbReference>
<proteinExistence type="predicted"/>
<evidence type="ECO:0000259" key="1">
    <source>
        <dbReference type="Pfam" id="PF12867"/>
    </source>
</evidence>
<reference evidence="2 3" key="1">
    <citation type="submission" date="2019-03" db="EMBL/GenBank/DDBJ databases">
        <title>Genomic Encyclopedia of Type Strains, Phase IV (KMG-IV): sequencing the most valuable type-strain genomes for metagenomic binning, comparative biology and taxonomic classification.</title>
        <authorList>
            <person name="Goeker M."/>
        </authorList>
    </citation>
    <scope>NUCLEOTIDE SEQUENCE [LARGE SCALE GENOMIC DNA]</scope>
    <source>
        <strain evidence="2 3">DSM 45765</strain>
    </source>
</reference>